<comment type="caution">
    <text evidence="1">The sequence shown here is derived from an EMBL/GenBank/DDBJ whole genome shotgun (WGS) entry which is preliminary data.</text>
</comment>
<dbReference type="EMBL" id="BLAG01000004">
    <property type="protein sequence ID" value="GES27852.1"/>
    <property type="molecule type" value="Genomic_DNA"/>
</dbReference>
<protein>
    <submittedName>
        <fullName evidence="1">Uncharacterized protein</fullName>
    </submittedName>
</protein>
<dbReference type="Proteomes" id="UP000325598">
    <property type="component" value="Unassembled WGS sequence"/>
</dbReference>
<proteinExistence type="predicted"/>
<reference evidence="1 2" key="1">
    <citation type="submission" date="2019-10" db="EMBL/GenBank/DDBJ databases">
        <title>Whole genome shotgun sequence of Streptomyces angustmyceticus NBRC 3934.</title>
        <authorList>
            <person name="Hosoyama A."/>
            <person name="Ichikawa N."/>
            <person name="Kimura A."/>
            <person name="Kitahashi Y."/>
            <person name="Komaki H."/>
            <person name="Uohara A."/>
        </authorList>
    </citation>
    <scope>NUCLEOTIDE SEQUENCE [LARGE SCALE GENOMIC DNA]</scope>
    <source>
        <strain evidence="1 2">NBRC 3934</strain>
    </source>
</reference>
<name>A0A5J4L6N3_9ACTN</name>
<sequence length="103" mass="10637">MIQILPIGTLVWVAQGEQRKLGRGRPHVVGDGVVTAHLPCSACWQRHVDDGGHVSAAGYRAAADACEEPAGYVASVKGLPLIVAPGDETVLAVPITSTDRSAA</sequence>
<dbReference type="RefSeq" id="WP_086717167.1">
    <property type="nucleotide sequence ID" value="NZ_BLAG01000004.1"/>
</dbReference>
<evidence type="ECO:0000313" key="2">
    <source>
        <dbReference type="Proteomes" id="UP000325598"/>
    </source>
</evidence>
<dbReference type="GeneID" id="96749751"/>
<keyword evidence="2" id="KW-1185">Reference proteome</keyword>
<evidence type="ECO:0000313" key="1">
    <source>
        <dbReference type="EMBL" id="GES27852.1"/>
    </source>
</evidence>
<organism evidence="1 2">
    <name type="scientific">Streptomyces angustmyceticus</name>
    <dbReference type="NCBI Taxonomy" id="285578"/>
    <lineage>
        <taxon>Bacteria</taxon>
        <taxon>Bacillati</taxon>
        <taxon>Actinomycetota</taxon>
        <taxon>Actinomycetes</taxon>
        <taxon>Kitasatosporales</taxon>
        <taxon>Streptomycetaceae</taxon>
        <taxon>Streptomyces</taxon>
    </lineage>
</organism>
<dbReference type="AlphaFoldDB" id="A0A5J4L6N3"/>
<accession>A0A5J4L6N3</accession>
<gene>
    <name evidence="1" type="ORF">San01_03390</name>
</gene>